<dbReference type="AlphaFoldDB" id="A0A915AK77"/>
<protein>
    <submittedName>
        <fullName evidence="2">Uncharacterized protein</fullName>
    </submittedName>
</protein>
<evidence type="ECO:0000313" key="2">
    <source>
        <dbReference type="WBParaSite" id="PgR009X_g209_t01"/>
    </source>
</evidence>
<dbReference type="WBParaSite" id="PgR009X_g209_t01">
    <property type="protein sequence ID" value="PgR009X_g209_t01"/>
    <property type="gene ID" value="PgR009X_g209"/>
</dbReference>
<dbReference type="Proteomes" id="UP000887569">
    <property type="component" value="Unplaced"/>
</dbReference>
<accession>A0A915AK77</accession>
<sequence length="128" mass="15388">VFLYAVYKQMRIKNRREHFSAIAKKYCEYSRTKITGRIDWRSHIHTVTCTYHCCDNSKKCRLQIEGYLIPLFTEERDEKTQKTCAGYLKHYSMKHFFEVTCHAVVIKWPSRYLCKQRSTDRLSSTCDE</sequence>
<name>A0A915AK77_PARUN</name>
<organism evidence="1 2">
    <name type="scientific">Parascaris univalens</name>
    <name type="common">Nematode worm</name>
    <dbReference type="NCBI Taxonomy" id="6257"/>
    <lineage>
        <taxon>Eukaryota</taxon>
        <taxon>Metazoa</taxon>
        <taxon>Ecdysozoa</taxon>
        <taxon>Nematoda</taxon>
        <taxon>Chromadorea</taxon>
        <taxon>Rhabditida</taxon>
        <taxon>Spirurina</taxon>
        <taxon>Ascaridomorpha</taxon>
        <taxon>Ascaridoidea</taxon>
        <taxon>Ascarididae</taxon>
        <taxon>Parascaris</taxon>
    </lineage>
</organism>
<reference evidence="2" key="1">
    <citation type="submission" date="2022-11" db="UniProtKB">
        <authorList>
            <consortium name="WormBaseParasite"/>
        </authorList>
    </citation>
    <scope>IDENTIFICATION</scope>
</reference>
<proteinExistence type="predicted"/>
<keyword evidence="1" id="KW-1185">Reference proteome</keyword>
<evidence type="ECO:0000313" key="1">
    <source>
        <dbReference type="Proteomes" id="UP000887569"/>
    </source>
</evidence>